<dbReference type="STRING" id="888061.AXF15_00685"/>
<gene>
    <name evidence="1" type="ORF">AXF15_00685</name>
</gene>
<evidence type="ECO:0000313" key="1">
    <source>
        <dbReference type="EMBL" id="AMD91778.1"/>
    </source>
</evidence>
<sequence>MYDIRLVKLVNGEMVLGKWDQEAGVIRDPAVLQTIPTAQGGVQMLLLPFGYPFDQEMAGEIEVKHVLFQYKSTPEELKTKYLEASTNLTLSAPGGLHNLGGPGGGNIADFSKFLKK</sequence>
<dbReference type="EMBL" id="CP014230">
    <property type="protein sequence ID" value="AMD91778.1"/>
    <property type="molecule type" value="Genomic_DNA"/>
</dbReference>
<reference evidence="2" key="1">
    <citation type="submission" date="2016-02" db="EMBL/GenBank/DDBJ databases">
        <authorList>
            <person name="Holder M.E."/>
            <person name="Ajami N.J."/>
            <person name="Petrosino J.F."/>
        </authorList>
    </citation>
    <scope>NUCLEOTIDE SEQUENCE [LARGE SCALE GENOMIC DNA]</scope>
    <source>
        <strain evidence="2">DSM 12838</strain>
    </source>
</reference>
<dbReference type="AlphaFoldDB" id="A0A0X8JN45"/>
<dbReference type="Gene3D" id="2.30.30.100">
    <property type="match status" value="1"/>
</dbReference>
<accession>A0A0X8JN45</accession>
<dbReference type="RefSeq" id="WP_066601905.1">
    <property type="nucleotide sequence ID" value="NZ_CP014230.1"/>
</dbReference>
<dbReference type="KEGG" id="doa:AXF15_00685"/>
<dbReference type="Proteomes" id="UP000063964">
    <property type="component" value="Chromosome"/>
</dbReference>
<evidence type="ECO:0000313" key="2">
    <source>
        <dbReference type="Proteomes" id="UP000063964"/>
    </source>
</evidence>
<protein>
    <submittedName>
        <fullName evidence="1">Uncharacterized protein</fullName>
    </submittedName>
</protein>
<organism evidence="1 2">
    <name type="scientific">Desulfomicrobium orale DSM 12838</name>
    <dbReference type="NCBI Taxonomy" id="888061"/>
    <lineage>
        <taxon>Bacteria</taxon>
        <taxon>Pseudomonadati</taxon>
        <taxon>Thermodesulfobacteriota</taxon>
        <taxon>Desulfovibrionia</taxon>
        <taxon>Desulfovibrionales</taxon>
        <taxon>Desulfomicrobiaceae</taxon>
        <taxon>Desulfomicrobium</taxon>
    </lineage>
</organism>
<keyword evidence="2" id="KW-1185">Reference proteome</keyword>
<dbReference type="OrthoDB" id="5471527at2"/>
<name>A0A0X8JN45_9BACT</name>
<proteinExistence type="predicted"/>